<dbReference type="AlphaFoldDB" id="A0A172YXL6"/>
<name>A0A172YXL6_9PSED</name>
<evidence type="ECO:0000313" key="1">
    <source>
        <dbReference type="EMBL" id="ANF84941.1"/>
    </source>
</evidence>
<gene>
    <name evidence="1" type="ORF">A7J50_1514</name>
</gene>
<accession>A0A172YXL6</accession>
<organism evidence="1 2">
    <name type="scientific">Pseudomonas antarctica</name>
    <dbReference type="NCBI Taxonomy" id="219572"/>
    <lineage>
        <taxon>Bacteria</taxon>
        <taxon>Pseudomonadati</taxon>
        <taxon>Pseudomonadota</taxon>
        <taxon>Gammaproteobacteria</taxon>
        <taxon>Pseudomonadales</taxon>
        <taxon>Pseudomonadaceae</taxon>
        <taxon>Pseudomonas</taxon>
    </lineage>
</organism>
<dbReference type="RefSeq" id="WP_156526261.1">
    <property type="nucleotide sequence ID" value="NZ_CP015600.1"/>
</dbReference>
<reference evidence="1 2" key="1">
    <citation type="submission" date="2016-05" db="EMBL/GenBank/DDBJ databases">
        <title>Complete genome sequence of Pseudomonas antarctica PAMC 27494.</title>
        <authorList>
            <person name="Lee J."/>
        </authorList>
    </citation>
    <scope>NUCLEOTIDE SEQUENCE [LARGE SCALE GENOMIC DNA]</scope>
    <source>
        <strain evidence="1 2">PAMC 27494</strain>
    </source>
</reference>
<dbReference type="EMBL" id="CP015600">
    <property type="protein sequence ID" value="ANF84941.1"/>
    <property type="molecule type" value="Genomic_DNA"/>
</dbReference>
<dbReference type="KEGG" id="panr:A7J50_1514"/>
<dbReference type="PATRIC" id="fig|219572.3.peg.1549"/>
<proteinExistence type="predicted"/>
<dbReference type="Proteomes" id="UP000077829">
    <property type="component" value="Chromosome"/>
</dbReference>
<sequence>MNFGAYMGKCLTSSDEFEASLIIGNKKPIPINFDNLELESYIEGYQLRIRLGIENSPGSRNELTLEADQLLLKPGMTYPIGPKSLPVRASFGLEGYVEHLPSIYWGNLDVNNIYTDKAGKTSINVSFSIGWDDKQGKEMEIKCSMLQVST</sequence>
<protein>
    <submittedName>
        <fullName evidence="1">Uncharacterized protein</fullName>
    </submittedName>
</protein>
<evidence type="ECO:0000313" key="2">
    <source>
        <dbReference type="Proteomes" id="UP000077829"/>
    </source>
</evidence>